<dbReference type="RefSeq" id="WP_394335844.1">
    <property type="nucleotide sequence ID" value="NZ_PQNY01000002.1"/>
</dbReference>
<proteinExistence type="predicted"/>
<organism evidence="1 2">
    <name type="scientific">Flavobacterium croceum DSM 17960</name>
    <dbReference type="NCBI Taxonomy" id="1121886"/>
    <lineage>
        <taxon>Bacteria</taxon>
        <taxon>Pseudomonadati</taxon>
        <taxon>Bacteroidota</taxon>
        <taxon>Flavobacteriia</taxon>
        <taxon>Flavobacteriales</taxon>
        <taxon>Flavobacteriaceae</taxon>
        <taxon>Flavobacterium</taxon>
    </lineage>
</organism>
<reference evidence="1 2" key="1">
    <citation type="submission" date="2018-01" db="EMBL/GenBank/DDBJ databases">
        <title>Genomic Encyclopedia of Type Strains, Phase I: the one thousand microbial genomes (KMG-I) project.</title>
        <authorList>
            <person name="Goeker M."/>
        </authorList>
    </citation>
    <scope>NUCLEOTIDE SEQUENCE [LARGE SCALE GENOMIC DNA]</scope>
    <source>
        <strain evidence="1 2">DSM 17960</strain>
    </source>
</reference>
<accession>A0A2S4NAJ9</accession>
<keyword evidence="2" id="KW-1185">Reference proteome</keyword>
<evidence type="ECO:0000313" key="2">
    <source>
        <dbReference type="Proteomes" id="UP000237056"/>
    </source>
</evidence>
<dbReference type="AlphaFoldDB" id="A0A2S4NAJ9"/>
<gene>
    <name evidence="1" type="ORF">Q361_10228</name>
</gene>
<evidence type="ECO:0000313" key="1">
    <source>
        <dbReference type="EMBL" id="POS02718.1"/>
    </source>
</evidence>
<sequence>MLVSKFFVRIYCLLFSVCIGYAQHIHKISAVLNTEEKTLCVFQETTYKNTSSDTLHEIILQDWINAYADRDSQLGKRFSDEYVRSFHLASTKERGKTSELHFIDENKYILRYKRLPNQEDVISLKLNTPLAPSQSITYSYNYVIKLPSSKFTGIGYDEENGYVLKNCFITPTMYTNEGFIKDSNLNLDDMSNALADYQITLELPNNLSIISDISDAQKKENRYFFEGKNKLNYSFYISEKNNFSVYKNQHVEVVSNLQGTRVDEISKAIVIDKVISFVNEKLNTTTPSRIVVSQYDYTINPFYGLNQLPALLNPFPNDFIFEMKFLKIYLNNYLKNSLQIPQRKNNWIYDAIQYYYMMDYIDLYYPNAKMMGSIAKRKLVKGYHLVSLDFNEQYSYFYMLMARKNLDQPLNSSKDELIRFNEKIASKYRAGLSFRYLNDYLGSNTLDTSIQEFVKNSSRTICSAENFKTILKKNTTQNVDWFFDIIINSRKAIDYKFHKVNKTPHEVSFELKNKTNVFTPIPVYGLKNDSIVFKHWISEFKKDSIYTFPRNNAEKIVINYKNIVPEYNQRNNWKSLKGFFLTNRPIKFNFMKDLEDPNYNQILYVPEFGYNLYDGIIASLRFHNKTILDKPFTIDVSPSYSTNTQSLTGSFSFSINQNNRDSKLFNIRYGVSGTYLHYAQDAAYTRINPYVAMRFRTDDFRLNHFKSLVMRQVYVNREPSQLVKNTLEGSYTVFDARFSNSFSEMAKALGYSTDLQLGGNFGKLIVESWYRKWIGSYRQLNLRLYAGTYLYNNTNTNFFDFALDRPSDYLFDYSYFGRSENSGFWSQQYLTAEGGFKSKITDKFANQWITAGNASISIWNWIEAYGDVGLLKNNGFSPKFVYDSGIRLNLVPDYFELYLPISSTNGWEIAQPHYAEKIRFVIAFSPKSLLGLFTRKWF</sequence>
<dbReference type="Proteomes" id="UP000237056">
    <property type="component" value="Unassembled WGS sequence"/>
</dbReference>
<dbReference type="InterPro" id="IPR027268">
    <property type="entry name" value="Peptidase_M4/M1_CTD_sf"/>
</dbReference>
<dbReference type="EMBL" id="PQNY01000002">
    <property type="protein sequence ID" value="POS02718.1"/>
    <property type="molecule type" value="Genomic_DNA"/>
</dbReference>
<name>A0A2S4NAJ9_9FLAO</name>
<evidence type="ECO:0008006" key="3">
    <source>
        <dbReference type="Google" id="ProtNLM"/>
    </source>
</evidence>
<comment type="caution">
    <text evidence="1">The sequence shown here is derived from an EMBL/GenBank/DDBJ whole genome shotgun (WGS) entry which is preliminary data.</text>
</comment>
<dbReference type="Gene3D" id="1.10.390.10">
    <property type="entry name" value="Neutral Protease Domain 2"/>
    <property type="match status" value="1"/>
</dbReference>
<protein>
    <recommendedName>
        <fullName evidence="3">Aminopeptidase</fullName>
    </recommendedName>
</protein>